<reference evidence="6 7" key="1">
    <citation type="submission" date="2016-08" db="EMBL/GenBank/DDBJ databases">
        <title>A Parts List for Fungal Cellulosomes Revealed by Comparative Genomics.</title>
        <authorList>
            <consortium name="DOE Joint Genome Institute"/>
            <person name="Haitjema C.H."/>
            <person name="Gilmore S.P."/>
            <person name="Henske J.K."/>
            <person name="Solomon K.V."/>
            <person name="De Groot R."/>
            <person name="Kuo A."/>
            <person name="Mondo S.J."/>
            <person name="Salamov A.A."/>
            <person name="Labutti K."/>
            <person name="Zhao Z."/>
            <person name="Chiniquy J."/>
            <person name="Barry K."/>
            <person name="Brewer H.M."/>
            <person name="Purvine S.O."/>
            <person name="Wright A.T."/>
            <person name="Boxma B."/>
            <person name="Van Alen T."/>
            <person name="Hackstein J.H."/>
            <person name="Baker S.E."/>
            <person name="Grigoriev I.V."/>
            <person name="O'Malley M.A."/>
        </authorList>
    </citation>
    <scope>NUCLEOTIDE SEQUENCE [LARGE SCALE GENOMIC DNA]</scope>
    <source>
        <strain evidence="6 7">S4</strain>
    </source>
</reference>
<evidence type="ECO:0000256" key="4">
    <source>
        <dbReference type="SAM" id="SignalP"/>
    </source>
</evidence>
<evidence type="ECO:0000313" key="6">
    <source>
        <dbReference type="EMBL" id="ORX79741.1"/>
    </source>
</evidence>
<evidence type="ECO:0000256" key="3">
    <source>
        <dbReference type="ARBA" id="ARBA00022801"/>
    </source>
</evidence>
<feature type="non-terminal residue" evidence="6">
    <location>
        <position position="99"/>
    </location>
</feature>
<organism evidence="6 7">
    <name type="scientific">Anaeromyces robustus</name>
    <dbReference type="NCBI Taxonomy" id="1754192"/>
    <lineage>
        <taxon>Eukaryota</taxon>
        <taxon>Fungi</taxon>
        <taxon>Fungi incertae sedis</taxon>
        <taxon>Chytridiomycota</taxon>
        <taxon>Chytridiomycota incertae sedis</taxon>
        <taxon>Neocallimastigomycetes</taxon>
        <taxon>Neocallimastigales</taxon>
        <taxon>Neocallimastigaceae</taxon>
        <taxon>Anaeromyces</taxon>
    </lineage>
</organism>
<dbReference type="GO" id="GO:0016787">
    <property type="term" value="F:hydrolase activity"/>
    <property type="evidence" value="ECO:0007669"/>
    <property type="project" value="UniProtKB-KW"/>
</dbReference>
<accession>A0A1Y1X1Q5</accession>
<reference evidence="6 7" key="2">
    <citation type="submission" date="2016-08" db="EMBL/GenBank/DDBJ databases">
        <title>Pervasive Adenine N6-methylation of Active Genes in Fungi.</title>
        <authorList>
            <consortium name="DOE Joint Genome Institute"/>
            <person name="Mondo S.J."/>
            <person name="Dannebaum R.O."/>
            <person name="Kuo R.C."/>
            <person name="Labutti K."/>
            <person name="Haridas S."/>
            <person name="Kuo A."/>
            <person name="Salamov A."/>
            <person name="Ahrendt S.R."/>
            <person name="Lipzen A."/>
            <person name="Sullivan W."/>
            <person name="Andreopoulos W.B."/>
            <person name="Clum A."/>
            <person name="Lindquist E."/>
            <person name="Daum C."/>
            <person name="Ramamoorthy G.K."/>
            <person name="Gryganskyi A."/>
            <person name="Culley D."/>
            <person name="Magnuson J.K."/>
            <person name="James T.Y."/>
            <person name="O'Malley M.A."/>
            <person name="Stajich J.E."/>
            <person name="Spatafora J.W."/>
            <person name="Visel A."/>
            <person name="Grigoriev I.V."/>
        </authorList>
    </citation>
    <scope>NUCLEOTIDE SEQUENCE [LARGE SCALE GENOMIC DNA]</scope>
    <source>
        <strain evidence="6 7">S4</strain>
    </source>
</reference>
<protein>
    <recommendedName>
        <fullName evidence="5">CBM10 domain-containing protein</fullName>
    </recommendedName>
</protein>
<keyword evidence="7" id="KW-1185">Reference proteome</keyword>
<comment type="caution">
    <text evidence="6">The sequence shown here is derived from an EMBL/GenBank/DDBJ whole genome shotgun (WGS) entry which is preliminary data.</text>
</comment>
<feature type="domain" description="CBM10" evidence="5">
    <location>
        <begin position="22"/>
        <end position="60"/>
    </location>
</feature>
<dbReference type="OrthoDB" id="10378681at2759"/>
<evidence type="ECO:0000313" key="7">
    <source>
        <dbReference type="Proteomes" id="UP000193944"/>
    </source>
</evidence>
<dbReference type="Proteomes" id="UP000193944">
    <property type="component" value="Unassembled WGS sequence"/>
</dbReference>
<feature type="signal peptide" evidence="4">
    <location>
        <begin position="1"/>
        <end position="20"/>
    </location>
</feature>
<evidence type="ECO:0000256" key="1">
    <source>
        <dbReference type="ARBA" id="ARBA00022729"/>
    </source>
</evidence>
<keyword evidence="3" id="KW-0378">Hydrolase</keyword>
<evidence type="ECO:0000256" key="2">
    <source>
        <dbReference type="ARBA" id="ARBA00022737"/>
    </source>
</evidence>
<dbReference type="Gene3D" id="3.90.1220.10">
    <property type="entry name" value="Cellulose docking domain, dockering"/>
    <property type="match status" value="2"/>
</dbReference>
<name>A0A1Y1X1Q5_9FUNG</name>
<dbReference type="STRING" id="1754192.A0A1Y1X1Q5"/>
<feature type="domain" description="CBM10" evidence="5">
    <location>
        <begin position="62"/>
        <end position="99"/>
    </location>
</feature>
<sequence>MKYLLIVSFIFGILTSKIYAEKCWSEKIGYKCCSSPNAVLQLTDIFGYWSVEDGEWCFIRRRCFSEKLGFPCCSDPSTVVVFVDESSEWGVENDGWCGF</sequence>
<evidence type="ECO:0000259" key="5">
    <source>
        <dbReference type="PROSITE" id="PS51763"/>
    </source>
</evidence>
<dbReference type="InterPro" id="IPR002883">
    <property type="entry name" value="CBM10/Dockerin_dom"/>
</dbReference>
<dbReference type="AlphaFoldDB" id="A0A1Y1X1Q5"/>
<proteinExistence type="predicted"/>
<feature type="chain" id="PRO_5010997414" description="CBM10 domain-containing protein" evidence="4">
    <location>
        <begin position="21"/>
        <end position="99"/>
    </location>
</feature>
<dbReference type="SUPFAM" id="SSF64571">
    <property type="entry name" value="Cellulose docking domain, dockering"/>
    <property type="match status" value="2"/>
</dbReference>
<keyword evidence="2" id="KW-0677">Repeat</keyword>
<dbReference type="EMBL" id="MCFG01000165">
    <property type="protein sequence ID" value="ORX79741.1"/>
    <property type="molecule type" value="Genomic_DNA"/>
</dbReference>
<dbReference type="PROSITE" id="PS51763">
    <property type="entry name" value="CBM10"/>
    <property type="match status" value="2"/>
</dbReference>
<gene>
    <name evidence="6" type="ORF">BCR32DRAFT_205283</name>
</gene>
<dbReference type="InterPro" id="IPR009034">
    <property type="entry name" value="Dockerin_dom_fun_sf"/>
</dbReference>
<keyword evidence="1 4" id="KW-0732">Signal</keyword>
<dbReference type="Pfam" id="PF02013">
    <property type="entry name" value="CBM_10"/>
    <property type="match status" value="2"/>
</dbReference>